<evidence type="ECO:0000313" key="2">
    <source>
        <dbReference type="EMBL" id="GAA2116037.1"/>
    </source>
</evidence>
<comment type="caution">
    <text evidence="2">The sequence shown here is derived from an EMBL/GenBank/DDBJ whole genome shotgun (WGS) entry which is preliminary data.</text>
</comment>
<feature type="region of interest" description="Disordered" evidence="1">
    <location>
        <begin position="37"/>
        <end position="66"/>
    </location>
</feature>
<protein>
    <recommendedName>
        <fullName evidence="4">Transposase</fullName>
    </recommendedName>
</protein>
<sequence>MQVMPGSSWRVVEEAKDLNPFRVRLFRYNERLLGQTSGKAARPDYGAGDPRSESGKRVAPVAASAR</sequence>
<organism evidence="2 3">
    <name type="scientific">Nocardioides bigeumensis</name>
    <dbReference type="NCBI Taxonomy" id="433657"/>
    <lineage>
        <taxon>Bacteria</taxon>
        <taxon>Bacillati</taxon>
        <taxon>Actinomycetota</taxon>
        <taxon>Actinomycetes</taxon>
        <taxon>Propionibacteriales</taxon>
        <taxon>Nocardioidaceae</taxon>
        <taxon>Nocardioides</taxon>
    </lineage>
</organism>
<name>A0ABN2XR04_9ACTN</name>
<dbReference type="EMBL" id="BAAAQQ010000002">
    <property type="protein sequence ID" value="GAA2116037.1"/>
    <property type="molecule type" value="Genomic_DNA"/>
</dbReference>
<evidence type="ECO:0008006" key="4">
    <source>
        <dbReference type="Google" id="ProtNLM"/>
    </source>
</evidence>
<dbReference type="Proteomes" id="UP001500575">
    <property type="component" value="Unassembled WGS sequence"/>
</dbReference>
<gene>
    <name evidence="2" type="ORF">GCM10009843_05960</name>
</gene>
<evidence type="ECO:0000313" key="3">
    <source>
        <dbReference type="Proteomes" id="UP001500575"/>
    </source>
</evidence>
<keyword evidence="3" id="KW-1185">Reference proteome</keyword>
<proteinExistence type="predicted"/>
<reference evidence="2 3" key="1">
    <citation type="journal article" date="2019" name="Int. J. Syst. Evol. Microbiol.">
        <title>The Global Catalogue of Microorganisms (GCM) 10K type strain sequencing project: providing services to taxonomists for standard genome sequencing and annotation.</title>
        <authorList>
            <consortium name="The Broad Institute Genomics Platform"/>
            <consortium name="The Broad Institute Genome Sequencing Center for Infectious Disease"/>
            <person name="Wu L."/>
            <person name="Ma J."/>
        </authorList>
    </citation>
    <scope>NUCLEOTIDE SEQUENCE [LARGE SCALE GENOMIC DNA]</scope>
    <source>
        <strain evidence="2 3">JCM 16021</strain>
    </source>
</reference>
<accession>A0ABN2XR04</accession>
<evidence type="ECO:0000256" key="1">
    <source>
        <dbReference type="SAM" id="MobiDB-lite"/>
    </source>
</evidence>